<dbReference type="RefSeq" id="WP_276269280.1">
    <property type="nucleotide sequence ID" value="NZ_JARJLM010000692.1"/>
</dbReference>
<feature type="domain" description="Amidohydrolase 3" evidence="1">
    <location>
        <begin position="329"/>
        <end position="462"/>
    </location>
</feature>
<dbReference type="Pfam" id="PF07969">
    <property type="entry name" value="Amidohydro_3"/>
    <property type="match status" value="2"/>
</dbReference>
<evidence type="ECO:0000259" key="1">
    <source>
        <dbReference type="Pfam" id="PF07969"/>
    </source>
</evidence>
<evidence type="ECO:0000313" key="2">
    <source>
        <dbReference type="EMBL" id="MDF3839633.1"/>
    </source>
</evidence>
<reference evidence="2 3" key="1">
    <citation type="submission" date="2023-03" db="EMBL/GenBank/DDBJ databases">
        <title>Draft assemblies of triclosan tolerant bacteria isolated from returned activated sludge.</title>
        <authorList>
            <person name="Van Hamelsveld S."/>
        </authorList>
    </citation>
    <scope>NUCLEOTIDE SEQUENCE [LARGE SCALE GENOMIC DNA]</scope>
    <source>
        <strain evidence="2 3">GW210010_S58</strain>
    </source>
</reference>
<feature type="domain" description="Amidohydrolase 3" evidence="1">
    <location>
        <begin position="49"/>
        <end position="214"/>
    </location>
</feature>
<dbReference type="InterPro" id="IPR023100">
    <property type="entry name" value="D-aminoacylase_insert_dom_sf"/>
</dbReference>
<dbReference type="PANTHER" id="PTHR11647">
    <property type="entry name" value="HYDRANTOINASE/DIHYDROPYRIMIDINASE FAMILY MEMBER"/>
    <property type="match status" value="1"/>
</dbReference>
<proteinExistence type="predicted"/>
<dbReference type="Gene3D" id="2.30.40.10">
    <property type="entry name" value="Urease, subunit C, domain 1"/>
    <property type="match status" value="1"/>
</dbReference>
<dbReference type="CDD" id="cd01297">
    <property type="entry name" value="D-aminoacylase"/>
    <property type="match status" value="1"/>
</dbReference>
<comment type="caution">
    <text evidence="2">The sequence shown here is derived from an EMBL/GenBank/DDBJ whole genome shotgun (WGS) entry which is preliminary data.</text>
</comment>
<dbReference type="InterPro" id="IPR013108">
    <property type="entry name" value="Amidohydro_3"/>
</dbReference>
<dbReference type="InterPro" id="IPR011059">
    <property type="entry name" value="Metal-dep_hydrolase_composite"/>
</dbReference>
<dbReference type="Proteomes" id="UP001216674">
    <property type="component" value="Unassembled WGS sequence"/>
</dbReference>
<keyword evidence="3" id="KW-1185">Reference proteome</keyword>
<dbReference type="InterPro" id="IPR032466">
    <property type="entry name" value="Metal_Hydrolase"/>
</dbReference>
<evidence type="ECO:0000313" key="3">
    <source>
        <dbReference type="Proteomes" id="UP001216674"/>
    </source>
</evidence>
<dbReference type="InterPro" id="IPR050378">
    <property type="entry name" value="Metallo-dep_Hydrolases_sf"/>
</dbReference>
<dbReference type="Gene3D" id="3.30.1490.130">
    <property type="entry name" value="D-aminoacylase. Domain 3"/>
    <property type="match status" value="1"/>
</dbReference>
<accession>A0ABT6B431</accession>
<gene>
    <name evidence="2" type="ORF">P3W85_42855</name>
</gene>
<dbReference type="SUPFAM" id="SSF51338">
    <property type="entry name" value="Composite domain of metallo-dependent hydrolases"/>
    <property type="match status" value="1"/>
</dbReference>
<sequence length="493" mass="53838">MHSIQAVDTLFRRATLVDGSGAQRRIADVAVLGDRIVAIGDLAGLPAKEAIDANGRVLAPGFIDAHTHDDGYLLVHPEMEPKVSQGITTVVTGNCGISVAPLVTEDPPQPLDLMGPAELFRFAAFADWLDALRAAPANVNVVPLLGHSTLRVKVMRDLGREATPEEVASMRLEVDQAMQAGAFGVSTGTFYPPAAAATEAEITAVCEPVSRYGGVYSTHLRDETDDIVPSMEEALRIGQALGCRIVFSHHKVAGKRNHGRSIETLGILERASRLQPLCLDCHPYPATSTMLRLDRVRQSSRTMITWSKGYPEAGGRDFDELMRTLGLDEDALLARLRPAAAIYFIMDEADVERIASFPLTIFGSDGLPFDPRPHPRQWGTFPRILGRLVREAGLMTLEQAIHKMSGLAAAQYGLEARGLVATGYFADLVLFDAQRVRDTATFEDPIRLSEGIDGVWVNGRRVWDETRVLPAFPGQVLERQAKPPTHRFQHSTS</sequence>
<dbReference type="Gene3D" id="3.20.20.140">
    <property type="entry name" value="Metal-dependent hydrolases"/>
    <property type="match status" value="1"/>
</dbReference>
<dbReference type="PANTHER" id="PTHR11647:SF1">
    <property type="entry name" value="COLLAPSIN RESPONSE MEDIATOR PROTEIN"/>
    <property type="match status" value="1"/>
</dbReference>
<name>A0ABT6B431_9BURK</name>
<dbReference type="SUPFAM" id="SSF51556">
    <property type="entry name" value="Metallo-dependent hydrolases"/>
    <property type="match status" value="1"/>
</dbReference>
<organism evidence="2 3">
    <name type="scientific">Cupriavidus basilensis</name>
    <dbReference type="NCBI Taxonomy" id="68895"/>
    <lineage>
        <taxon>Bacteria</taxon>
        <taxon>Pseudomonadati</taxon>
        <taxon>Pseudomonadota</taxon>
        <taxon>Betaproteobacteria</taxon>
        <taxon>Burkholderiales</taxon>
        <taxon>Burkholderiaceae</taxon>
        <taxon>Cupriavidus</taxon>
    </lineage>
</organism>
<dbReference type="EMBL" id="JARJLM010000692">
    <property type="protein sequence ID" value="MDF3839633.1"/>
    <property type="molecule type" value="Genomic_DNA"/>
</dbReference>
<protein>
    <submittedName>
        <fullName evidence="2">D-aminoacylase</fullName>
    </submittedName>
</protein>